<proteinExistence type="predicted"/>
<dbReference type="InterPro" id="IPR027417">
    <property type="entry name" value="P-loop_NTPase"/>
</dbReference>
<dbReference type="InterPro" id="IPR050625">
    <property type="entry name" value="ParA/MinD_ATPase"/>
</dbReference>
<dbReference type="Proteomes" id="UP000318478">
    <property type="component" value="Unassembled WGS sequence"/>
</dbReference>
<accession>A0A5C5XSU7</accession>
<evidence type="ECO:0000313" key="5">
    <source>
        <dbReference type="Proteomes" id="UP000318478"/>
    </source>
</evidence>
<dbReference type="Gene3D" id="3.40.50.300">
    <property type="entry name" value="P-loop containing nucleotide triphosphate hydrolases"/>
    <property type="match status" value="1"/>
</dbReference>
<dbReference type="Pfam" id="PF13614">
    <property type="entry name" value="AAA_31"/>
    <property type="match status" value="1"/>
</dbReference>
<dbReference type="OrthoDB" id="9816297at2"/>
<evidence type="ECO:0000313" key="4">
    <source>
        <dbReference type="EMBL" id="TWT65403.1"/>
    </source>
</evidence>
<evidence type="ECO:0000256" key="2">
    <source>
        <dbReference type="ARBA" id="ARBA00022840"/>
    </source>
</evidence>
<dbReference type="EMBL" id="SJPO01000019">
    <property type="protein sequence ID" value="TWT65403.1"/>
    <property type="molecule type" value="Genomic_DNA"/>
</dbReference>
<organism evidence="4 5">
    <name type="scientific">Posidoniimonas polymericola</name>
    <dbReference type="NCBI Taxonomy" id="2528002"/>
    <lineage>
        <taxon>Bacteria</taxon>
        <taxon>Pseudomonadati</taxon>
        <taxon>Planctomycetota</taxon>
        <taxon>Planctomycetia</taxon>
        <taxon>Pirellulales</taxon>
        <taxon>Lacipirellulaceae</taxon>
        <taxon>Posidoniimonas</taxon>
    </lineage>
</organism>
<dbReference type="GO" id="GO:0051782">
    <property type="term" value="P:negative regulation of cell division"/>
    <property type="evidence" value="ECO:0007669"/>
    <property type="project" value="TreeGrafter"/>
</dbReference>
<protein>
    <submittedName>
        <fullName evidence="4">Flagellum site-determining protein YlxH</fullName>
    </submittedName>
</protein>
<dbReference type="GO" id="GO:0016887">
    <property type="term" value="F:ATP hydrolysis activity"/>
    <property type="evidence" value="ECO:0007669"/>
    <property type="project" value="TreeGrafter"/>
</dbReference>
<gene>
    <name evidence="4" type="primary">ylxH_2</name>
    <name evidence="4" type="ORF">Pla123a_48710</name>
</gene>
<dbReference type="GO" id="GO:0005829">
    <property type="term" value="C:cytosol"/>
    <property type="evidence" value="ECO:0007669"/>
    <property type="project" value="TreeGrafter"/>
</dbReference>
<dbReference type="AlphaFoldDB" id="A0A5C5XSU7"/>
<comment type="caution">
    <text evidence="4">The sequence shown here is derived from an EMBL/GenBank/DDBJ whole genome shotgun (WGS) entry which is preliminary data.</text>
</comment>
<dbReference type="InterPro" id="IPR025669">
    <property type="entry name" value="AAA_dom"/>
</dbReference>
<dbReference type="SUPFAM" id="SSF52540">
    <property type="entry name" value="P-loop containing nucleoside triphosphate hydrolases"/>
    <property type="match status" value="1"/>
</dbReference>
<dbReference type="GO" id="GO:0009898">
    <property type="term" value="C:cytoplasmic side of plasma membrane"/>
    <property type="evidence" value="ECO:0007669"/>
    <property type="project" value="TreeGrafter"/>
</dbReference>
<feature type="domain" description="AAA" evidence="3">
    <location>
        <begin position="43"/>
        <end position="126"/>
    </location>
</feature>
<name>A0A5C5XSU7_9BACT</name>
<dbReference type="GO" id="GO:0005524">
    <property type="term" value="F:ATP binding"/>
    <property type="evidence" value="ECO:0007669"/>
    <property type="project" value="UniProtKB-KW"/>
</dbReference>
<evidence type="ECO:0000256" key="1">
    <source>
        <dbReference type="ARBA" id="ARBA00022741"/>
    </source>
</evidence>
<dbReference type="PANTHER" id="PTHR43384">
    <property type="entry name" value="SEPTUM SITE-DETERMINING PROTEIN MIND HOMOLOG, CHLOROPLASTIC-RELATED"/>
    <property type="match status" value="1"/>
</dbReference>
<keyword evidence="5" id="KW-1185">Reference proteome</keyword>
<sequence length="283" mass="29261">MNQQARLSQDQAVALRQLVRAARVAAGQPVDAPIAGGRTGGGRMIVVAGAKGGVGATTVSLMLARALAESGEPTLLVDANLRQADLAQLTQAPTSGRPDLADVLSGSCRTAEARIDLGNNLSLLPGAWAPAAQPDANADAVGRWLEDLAGAVSGGEHCVLDVGVGMKPWTEPLWRRACRVALVTTPDKLSVLDAYAAAKLARGEGVDTEAGLLVNRATDAPAAQGVHRRVEQTCQRFLGAAMPMLGWAPDDPRCAIDPMSASTRYARTWTHALIAPGSAARAA</sequence>
<dbReference type="RefSeq" id="WP_146591850.1">
    <property type="nucleotide sequence ID" value="NZ_SJPO01000019.1"/>
</dbReference>
<reference evidence="4 5" key="1">
    <citation type="submission" date="2019-02" db="EMBL/GenBank/DDBJ databases">
        <title>Deep-cultivation of Planctomycetes and their phenomic and genomic characterization uncovers novel biology.</title>
        <authorList>
            <person name="Wiegand S."/>
            <person name="Jogler M."/>
            <person name="Boedeker C."/>
            <person name="Pinto D."/>
            <person name="Vollmers J."/>
            <person name="Rivas-Marin E."/>
            <person name="Kohn T."/>
            <person name="Peeters S.H."/>
            <person name="Heuer A."/>
            <person name="Rast P."/>
            <person name="Oberbeckmann S."/>
            <person name="Bunk B."/>
            <person name="Jeske O."/>
            <person name="Meyerdierks A."/>
            <person name="Storesund J.E."/>
            <person name="Kallscheuer N."/>
            <person name="Luecker S."/>
            <person name="Lage O.M."/>
            <person name="Pohl T."/>
            <person name="Merkel B.J."/>
            <person name="Hornburger P."/>
            <person name="Mueller R.-W."/>
            <person name="Bruemmer F."/>
            <person name="Labrenz M."/>
            <person name="Spormann A.M."/>
            <person name="Op Den Camp H."/>
            <person name="Overmann J."/>
            <person name="Amann R."/>
            <person name="Jetten M.S.M."/>
            <person name="Mascher T."/>
            <person name="Medema M.H."/>
            <person name="Devos D.P."/>
            <person name="Kaster A.-K."/>
            <person name="Ovreas L."/>
            <person name="Rohde M."/>
            <person name="Galperin M.Y."/>
            <person name="Jogler C."/>
        </authorList>
    </citation>
    <scope>NUCLEOTIDE SEQUENCE [LARGE SCALE GENOMIC DNA]</scope>
    <source>
        <strain evidence="4 5">Pla123a</strain>
    </source>
</reference>
<keyword evidence="2" id="KW-0067">ATP-binding</keyword>
<dbReference type="PANTHER" id="PTHR43384:SF6">
    <property type="entry name" value="SEPTUM SITE-DETERMINING PROTEIN MIND HOMOLOG, CHLOROPLASTIC"/>
    <property type="match status" value="1"/>
</dbReference>
<evidence type="ECO:0000259" key="3">
    <source>
        <dbReference type="Pfam" id="PF13614"/>
    </source>
</evidence>
<keyword evidence="1" id="KW-0547">Nucleotide-binding</keyword>